<gene>
    <name evidence="1" type="ORF">QAD02_022004</name>
</gene>
<protein>
    <submittedName>
        <fullName evidence="1">Uncharacterized protein</fullName>
    </submittedName>
</protein>
<reference evidence="1" key="1">
    <citation type="submission" date="2023-04" db="EMBL/GenBank/DDBJ databases">
        <title>A chromosome-level genome assembly of the parasitoid wasp Eretmocerus hayati.</title>
        <authorList>
            <person name="Zhong Y."/>
            <person name="Liu S."/>
            <person name="Liu Y."/>
        </authorList>
    </citation>
    <scope>NUCLEOTIDE SEQUENCE</scope>
    <source>
        <strain evidence="1">ZJU_SS_LIU_2023</strain>
    </source>
</reference>
<dbReference type="EMBL" id="CM056741">
    <property type="protein sequence ID" value="KAJ8686210.1"/>
    <property type="molecule type" value="Genomic_DNA"/>
</dbReference>
<accession>A0ACC2PS26</accession>
<dbReference type="Proteomes" id="UP001239111">
    <property type="component" value="Chromosome 1"/>
</dbReference>
<evidence type="ECO:0000313" key="2">
    <source>
        <dbReference type="Proteomes" id="UP001239111"/>
    </source>
</evidence>
<name>A0ACC2PS26_9HYME</name>
<organism evidence="1 2">
    <name type="scientific">Eretmocerus hayati</name>
    <dbReference type="NCBI Taxonomy" id="131215"/>
    <lineage>
        <taxon>Eukaryota</taxon>
        <taxon>Metazoa</taxon>
        <taxon>Ecdysozoa</taxon>
        <taxon>Arthropoda</taxon>
        <taxon>Hexapoda</taxon>
        <taxon>Insecta</taxon>
        <taxon>Pterygota</taxon>
        <taxon>Neoptera</taxon>
        <taxon>Endopterygota</taxon>
        <taxon>Hymenoptera</taxon>
        <taxon>Apocrita</taxon>
        <taxon>Proctotrupomorpha</taxon>
        <taxon>Chalcidoidea</taxon>
        <taxon>Aphelinidae</taxon>
        <taxon>Aphelininae</taxon>
        <taxon>Eretmocerus</taxon>
    </lineage>
</organism>
<proteinExistence type="predicted"/>
<sequence>MYATVNIRSNLWIPQPRVLPEFSRLAHGLRSDNITILDSKTFYIPNLHYDGAGPDAYFWVGTGPAPHAHGTKVPNEVNSTQPLKGYEGVDIEIVLPGNLTVYDIDWLAMWCVRYQHNFGHVLIPSDLDVPPAVGQTKVAPAWWYTPTSTSASPMASNCIELLEGRVQVRWELQREDVLIKVSGRIQEDQYIAFGLSGSEGRANMLGADVVVVGYDRKSNSFIAEDYYMSDYAQCDGERGVCPDHRIGGKNDAVFVSGKRDNGVTSVTYKRPLRTNELVYDKAIPEPGKEATVVAAIGQLNHNNEANAHRGFDKTTDDIRIDFGGLGVHQCTKSLHNLPSEPELKPWAPTRIVGENTFVARIGPTGGKRGYSRITGQPSWGIAWYINEMLIPEITVERGQNYTFVVEGGRDRTNPGRYHPLYITDNPEGGYGQLTEAQRKHHKLFAGVDFDENNYPYPTAEGRYCGYESKTTDQSAASETFEQFLQTLRLDCEEGEPGELVWHVAPDTPDYVYYQVTVHPTHCTKYTAFK</sequence>
<keyword evidence="2" id="KW-1185">Reference proteome</keyword>
<evidence type="ECO:0000313" key="1">
    <source>
        <dbReference type="EMBL" id="KAJ8686210.1"/>
    </source>
</evidence>
<comment type="caution">
    <text evidence="1">The sequence shown here is derived from an EMBL/GenBank/DDBJ whole genome shotgun (WGS) entry which is preliminary data.</text>
</comment>